<dbReference type="PANTHER" id="PTHR13211:SF0">
    <property type="entry name" value="TELOMERASE CAJAL BODY PROTEIN 1"/>
    <property type="match status" value="1"/>
</dbReference>
<dbReference type="PANTHER" id="PTHR13211">
    <property type="entry name" value="TELOMERASE CAJAL BODY PROTEIN 1"/>
    <property type="match status" value="1"/>
</dbReference>
<dbReference type="OrthoDB" id="239865at2759"/>
<dbReference type="EMBL" id="LT598477">
    <property type="protein sequence ID" value="SCU96537.1"/>
    <property type="molecule type" value="Genomic_DNA"/>
</dbReference>
<sequence length="428" mass="48376">MSPLNVVYDTRDVFHGRNVFGTWKKEHFWWDRTTSNQDYEFPPLERSKYENQANIAALNSHIDFESSTICLGLTWSLDGTSLVAVFNDYGIRQYLLPEEPGTMLVPFKRFFRSQSIVESCVHPLYSMFGGNEGINVMLISSKELPIQLVSLSPQVSEHTPLFSYSVLNEENEKYETIFALSFYRESQFLAGASRNKVLAYDLNRKCPLWSSSISGGSRKDKGNNQFTHRSIVSCFDQNNGVQPFSVSYGATYRNDIFGVDTRIKHLLSLADKNTLGINNTSGIVQLISSVNQHFLYVVKRNSDTIDILDIRQGLSKINELKLPFRIGAQKFKASVDSTNGLLIGTADGRILKWSSDLIEFGGIAKENSPILEDCLKPNIDFQTEYLEYRINIVATNPWNPHIIASSYSPDKFDTDQEAKSGISVFSLQ</sequence>
<dbReference type="Proteomes" id="UP000191144">
    <property type="component" value="Chromosome F"/>
</dbReference>
<keyword evidence="4" id="KW-1185">Reference proteome</keyword>
<protein>
    <submittedName>
        <fullName evidence="3">LAME_0F16578g1_1</fullName>
    </submittedName>
</protein>
<evidence type="ECO:0000313" key="4">
    <source>
        <dbReference type="Proteomes" id="UP000191144"/>
    </source>
</evidence>
<name>A0A1G4JZA4_9SACH</name>
<keyword evidence="2" id="KW-0508">mRNA splicing</keyword>
<dbReference type="GO" id="GO:0006397">
    <property type="term" value="P:mRNA processing"/>
    <property type="evidence" value="ECO:0007669"/>
    <property type="project" value="UniProtKB-KW"/>
</dbReference>
<keyword evidence="1" id="KW-0507">mRNA processing</keyword>
<gene>
    <name evidence="3" type="ORF">LAME_0F16578G</name>
</gene>
<proteinExistence type="predicted"/>
<evidence type="ECO:0000256" key="2">
    <source>
        <dbReference type="ARBA" id="ARBA00023187"/>
    </source>
</evidence>
<reference evidence="4" key="1">
    <citation type="submission" date="2016-03" db="EMBL/GenBank/DDBJ databases">
        <authorList>
            <person name="Devillers Hugo."/>
        </authorList>
    </citation>
    <scope>NUCLEOTIDE SEQUENCE [LARGE SCALE GENOMIC DNA]</scope>
</reference>
<evidence type="ECO:0000256" key="1">
    <source>
        <dbReference type="ARBA" id="ARBA00022664"/>
    </source>
</evidence>
<organism evidence="3 4">
    <name type="scientific">Lachancea meyersii CBS 8951</name>
    <dbReference type="NCBI Taxonomy" id="1266667"/>
    <lineage>
        <taxon>Eukaryota</taxon>
        <taxon>Fungi</taxon>
        <taxon>Dikarya</taxon>
        <taxon>Ascomycota</taxon>
        <taxon>Saccharomycotina</taxon>
        <taxon>Saccharomycetes</taxon>
        <taxon>Saccharomycetales</taxon>
        <taxon>Saccharomycetaceae</taxon>
        <taxon>Lachancea</taxon>
    </lineage>
</organism>
<evidence type="ECO:0000313" key="3">
    <source>
        <dbReference type="EMBL" id="SCU96537.1"/>
    </source>
</evidence>
<dbReference type="InterPro" id="IPR036322">
    <property type="entry name" value="WD40_repeat_dom_sf"/>
</dbReference>
<dbReference type="GO" id="GO:0008380">
    <property type="term" value="P:RNA splicing"/>
    <property type="evidence" value="ECO:0007669"/>
    <property type="project" value="UniProtKB-KW"/>
</dbReference>
<dbReference type="InterPro" id="IPR051150">
    <property type="entry name" value="SWT21/TCAB1_mRNA_Telomere"/>
</dbReference>
<dbReference type="SUPFAM" id="SSF50978">
    <property type="entry name" value="WD40 repeat-like"/>
    <property type="match status" value="1"/>
</dbReference>
<dbReference type="AlphaFoldDB" id="A0A1G4JZA4"/>
<accession>A0A1G4JZA4</accession>